<dbReference type="CDD" id="cd10210">
    <property type="entry name" value="ASKHA_NBD_Arp6"/>
    <property type="match status" value="1"/>
</dbReference>
<dbReference type="FunFam" id="3.90.640.10:FF:000014">
    <property type="entry name" value="Putative actin-related protein 6"/>
    <property type="match status" value="1"/>
</dbReference>
<dbReference type="GO" id="GO:0005737">
    <property type="term" value="C:cytoplasm"/>
    <property type="evidence" value="ECO:0007669"/>
    <property type="project" value="UniProtKB-SubCell"/>
</dbReference>
<dbReference type="GO" id="GO:0005634">
    <property type="term" value="C:nucleus"/>
    <property type="evidence" value="ECO:0007669"/>
    <property type="project" value="UniProtKB-ARBA"/>
</dbReference>
<dbReference type="Gene3D" id="2.30.36.70">
    <property type="entry name" value="Actin, Chain A, domain 2"/>
    <property type="match status" value="1"/>
</dbReference>
<evidence type="ECO:0000256" key="5">
    <source>
        <dbReference type="ARBA" id="ARBA00025222"/>
    </source>
</evidence>
<comment type="function">
    <text evidence="5">Component of the SWR1 complex which mediates the ATP-dependent exchange of histone H2A for the H2A variant HZT1 leading to transcriptional regulation of selected genes by chromatin remodeling. Involved in chromosome stability.</text>
</comment>
<accession>A0A9P4HNA6</accession>
<evidence type="ECO:0000313" key="8">
    <source>
        <dbReference type="EMBL" id="KAF2084819.1"/>
    </source>
</evidence>
<comment type="caution">
    <text evidence="8">The sequence shown here is derived from an EMBL/GenBank/DDBJ whole genome shotgun (WGS) entry which is preliminary data.</text>
</comment>
<evidence type="ECO:0000256" key="6">
    <source>
        <dbReference type="ARBA" id="ARBA00063309"/>
    </source>
</evidence>
<evidence type="ECO:0000256" key="1">
    <source>
        <dbReference type="ARBA" id="ARBA00004496"/>
    </source>
</evidence>
<proteinExistence type="inferred from homology"/>
<dbReference type="OrthoDB" id="6220758at2759"/>
<dbReference type="AlphaFoldDB" id="A0A9P4HNA6"/>
<dbReference type="SMART" id="SM00268">
    <property type="entry name" value="ACTIN"/>
    <property type="match status" value="1"/>
</dbReference>
<dbReference type="Proteomes" id="UP000799776">
    <property type="component" value="Unassembled WGS sequence"/>
</dbReference>
<dbReference type="Gene3D" id="3.30.420.40">
    <property type="match status" value="2"/>
</dbReference>
<evidence type="ECO:0000256" key="2">
    <source>
        <dbReference type="ARBA" id="ARBA00005665"/>
    </source>
</evidence>
<dbReference type="SUPFAM" id="SSF53067">
    <property type="entry name" value="Actin-like ATPase domain"/>
    <property type="match status" value="2"/>
</dbReference>
<dbReference type="InterPro" id="IPR004000">
    <property type="entry name" value="Actin"/>
</dbReference>
<evidence type="ECO:0000256" key="3">
    <source>
        <dbReference type="ARBA" id="ARBA00018633"/>
    </source>
</evidence>
<keyword evidence="9" id="KW-1185">Reference proteome</keyword>
<comment type="subcellular location">
    <subcellularLocation>
        <location evidence="1">Cytoplasm</location>
    </subcellularLocation>
</comment>
<name>A0A9P4HNA6_9PEZI</name>
<comment type="similarity">
    <text evidence="2">Belongs to the actin family. ARP6 subfamily.</text>
</comment>
<evidence type="ECO:0000313" key="9">
    <source>
        <dbReference type="Proteomes" id="UP000799776"/>
    </source>
</evidence>
<dbReference type="PANTHER" id="PTHR11937">
    <property type="entry name" value="ACTIN"/>
    <property type="match status" value="1"/>
</dbReference>
<reference evidence="8" key="1">
    <citation type="journal article" date="2020" name="Stud. Mycol.">
        <title>101 Dothideomycetes genomes: a test case for predicting lifestyles and emergence of pathogens.</title>
        <authorList>
            <person name="Haridas S."/>
            <person name="Albert R."/>
            <person name="Binder M."/>
            <person name="Bloem J."/>
            <person name="Labutti K."/>
            <person name="Salamov A."/>
            <person name="Andreopoulos B."/>
            <person name="Baker S."/>
            <person name="Barry K."/>
            <person name="Bills G."/>
            <person name="Bluhm B."/>
            <person name="Cannon C."/>
            <person name="Castanera R."/>
            <person name="Culley D."/>
            <person name="Daum C."/>
            <person name="Ezra D."/>
            <person name="Gonzalez J."/>
            <person name="Henrissat B."/>
            <person name="Kuo A."/>
            <person name="Liang C."/>
            <person name="Lipzen A."/>
            <person name="Lutzoni F."/>
            <person name="Magnuson J."/>
            <person name="Mondo S."/>
            <person name="Nolan M."/>
            <person name="Ohm R."/>
            <person name="Pangilinan J."/>
            <person name="Park H.-J."/>
            <person name="Ramirez L."/>
            <person name="Alfaro M."/>
            <person name="Sun H."/>
            <person name="Tritt A."/>
            <person name="Yoshinaga Y."/>
            <person name="Zwiers L.-H."/>
            <person name="Turgeon B."/>
            <person name="Goodwin S."/>
            <person name="Spatafora J."/>
            <person name="Crous P."/>
            <person name="Grigoriev I."/>
        </authorList>
    </citation>
    <scope>NUCLEOTIDE SEQUENCE</scope>
    <source>
        <strain evidence="8">CBS 121410</strain>
    </source>
</reference>
<gene>
    <name evidence="8" type="ORF">K490DRAFT_68407</name>
</gene>
<comment type="subunit">
    <text evidence="6">Component of the SWR1 chromatin remodeling complex.</text>
</comment>
<organism evidence="8 9">
    <name type="scientific">Saccharata proteae CBS 121410</name>
    <dbReference type="NCBI Taxonomy" id="1314787"/>
    <lineage>
        <taxon>Eukaryota</taxon>
        <taxon>Fungi</taxon>
        <taxon>Dikarya</taxon>
        <taxon>Ascomycota</taxon>
        <taxon>Pezizomycotina</taxon>
        <taxon>Dothideomycetes</taxon>
        <taxon>Dothideomycetes incertae sedis</taxon>
        <taxon>Botryosphaeriales</taxon>
        <taxon>Saccharataceae</taxon>
        <taxon>Saccharata</taxon>
    </lineage>
</organism>
<evidence type="ECO:0000256" key="7">
    <source>
        <dbReference type="ARBA" id="ARBA00073820"/>
    </source>
</evidence>
<sequence length="448" mass="49907">MPRQARPSAPILPSRTLIIDNGGYTIKAGFATETPSLDDCRVIPNCIARSNDKKIYVGSELERCKDFGEMAFRRPVEKGYVVNWESEKAIWDHEFMEPASALCCEPQDTTLMLTEAPNSPQPLSLNCDQMVFEEYNFGAYYRVLGPTLSAQNTTNTLFSDPPSASPTSSQTLLVVDTGYSHTTITPFYQGRPLHPAIRRLTIGGKFMTNYLKDIISTRALYLMEETHLVNQIKEDVCFASLDFPRDLDRAWKMGKKYPHLAAADSATGLNNINVDYVLPDYVHRLRGELRPHDPSQTARLKRLNVGGLAEPKEDIVALSNERFTVPELLFSPSDIGLKEVGLPAAIMESLSHLDVALWPGMLANVVVVGGNSNIPNLTERLAAELRMLAPAEFPVRVARPEDPVKYAWLGGARLAGDREKMKEVVVTKQEYDEFGGTRVARKFATGKW</sequence>
<keyword evidence="4" id="KW-0963">Cytoplasm</keyword>
<dbReference type="InterPro" id="IPR043129">
    <property type="entry name" value="ATPase_NBD"/>
</dbReference>
<dbReference type="EMBL" id="ML978737">
    <property type="protein sequence ID" value="KAF2084819.1"/>
    <property type="molecule type" value="Genomic_DNA"/>
</dbReference>
<protein>
    <recommendedName>
        <fullName evidence="3">Actin-like protein ARP6</fullName>
    </recommendedName>
    <alternativeName>
        <fullName evidence="7">Actin-like protein arp6</fullName>
    </alternativeName>
</protein>
<dbReference type="Gene3D" id="3.90.640.10">
    <property type="entry name" value="Actin, Chain A, domain 4"/>
    <property type="match status" value="1"/>
</dbReference>
<dbReference type="Pfam" id="PF00022">
    <property type="entry name" value="Actin"/>
    <property type="match status" value="1"/>
</dbReference>
<evidence type="ECO:0000256" key="4">
    <source>
        <dbReference type="ARBA" id="ARBA00022490"/>
    </source>
</evidence>